<evidence type="ECO:0000313" key="3">
    <source>
        <dbReference type="Proteomes" id="UP000254720"/>
    </source>
</evidence>
<accession>A0A370GG27</accession>
<reference evidence="2 3" key="1">
    <citation type="submission" date="2018-07" db="EMBL/GenBank/DDBJ databases">
        <title>Genomic Encyclopedia of Type Strains, Phase IV (KMG-IV): sequencing the most valuable type-strain genomes for metagenomic binning, comparative biology and taxonomic classification.</title>
        <authorList>
            <person name="Goeker M."/>
        </authorList>
    </citation>
    <scope>NUCLEOTIDE SEQUENCE [LARGE SCALE GENOMIC DNA]</scope>
    <source>
        <strain evidence="2 3">DSM 16500</strain>
    </source>
</reference>
<sequence>MNAREEYDQDFIIDIMNAISTSDSQVSESGVCAGIGMLAVQAFLAGEIHAFSQRMDKLYRLWMAFGGNSYLGFDKDAFKEKIEALQKQLADESKKTRKIKNVNTKNVVDDLESIDFEFDYYEIPSDIDNQDIIDMLATHNIIYLYQYPERCLEIFGEKLTQNNLQKISTIAGSLKLDKIAKTHQSIHQDKAVAEADVLIPDSWSGMYTQDELFKYCSSLTQAAQKNNEAFSVVLESIVHRIVICYENGAWLFINPSSLPVKTITSANELALEINNALVDIDLHRRLGKDNSVTGFSTTICTTPDKKPAIESMLKDLKSSPSYLETHTITRHKAQLENWYRSEKGEIKKNTLLRMAAINGHTDTVDNILSELKLIPEADLLFASTACHGDSKMLHLFSSFADKVDEETFYELARIAAQYGNTSVLSEMLMKNEKRFDEFSWMIASTAIDHQQEKVIQFLTSKKKLVFDHGGGLTLALHAVKKGDIDMLAVLDRATNFIKSDRYFWDTALWAAKEKQFAVLDFLGNYRPQVLDYKKVSPEEIKSFLKALRAKEKTNEKTQETSSPSIDPLAEKNKIINLVNQANMTKEKLFKVIQDSPLSAIAKIHLYQEILDDKDSILGKFFRVKRGGFFSPPARLGKGMLKIIQEEKESLEKLMHHTPETKIKSTN</sequence>
<gene>
    <name evidence="2" type="ORF">C8D86_11613</name>
</gene>
<evidence type="ECO:0008006" key="4">
    <source>
        <dbReference type="Google" id="ProtNLM"/>
    </source>
</evidence>
<dbReference type="EMBL" id="QQAX01000016">
    <property type="protein sequence ID" value="RDI42059.1"/>
    <property type="molecule type" value="Genomic_DNA"/>
</dbReference>
<protein>
    <recommendedName>
        <fullName evidence="4">Ankyrin repeat protein</fullName>
    </recommendedName>
</protein>
<keyword evidence="3" id="KW-1185">Reference proteome</keyword>
<comment type="caution">
    <text evidence="2">The sequence shown here is derived from an EMBL/GenBank/DDBJ whole genome shotgun (WGS) entry which is preliminary data.</text>
</comment>
<organism evidence="2 3">
    <name type="scientific">Aquicella lusitana</name>
    <dbReference type="NCBI Taxonomy" id="254246"/>
    <lineage>
        <taxon>Bacteria</taxon>
        <taxon>Pseudomonadati</taxon>
        <taxon>Pseudomonadota</taxon>
        <taxon>Gammaproteobacteria</taxon>
        <taxon>Legionellales</taxon>
        <taxon>Coxiellaceae</taxon>
        <taxon>Aquicella</taxon>
    </lineage>
</organism>
<dbReference type="OrthoDB" id="5653294at2"/>
<proteinExistence type="predicted"/>
<dbReference type="Proteomes" id="UP000254720">
    <property type="component" value="Unassembled WGS sequence"/>
</dbReference>
<name>A0A370GG27_9COXI</name>
<dbReference type="RefSeq" id="WP_114834740.1">
    <property type="nucleotide sequence ID" value="NZ_LR699115.1"/>
</dbReference>
<dbReference type="Gene3D" id="1.25.40.20">
    <property type="entry name" value="Ankyrin repeat-containing domain"/>
    <property type="match status" value="1"/>
</dbReference>
<dbReference type="AlphaFoldDB" id="A0A370GG27"/>
<evidence type="ECO:0000313" key="2">
    <source>
        <dbReference type="EMBL" id="RDI42059.1"/>
    </source>
</evidence>
<feature type="coiled-coil region" evidence="1">
    <location>
        <begin position="75"/>
        <end position="102"/>
    </location>
</feature>
<dbReference type="InterPro" id="IPR036770">
    <property type="entry name" value="Ankyrin_rpt-contain_sf"/>
</dbReference>
<evidence type="ECO:0000256" key="1">
    <source>
        <dbReference type="SAM" id="Coils"/>
    </source>
</evidence>
<keyword evidence="1" id="KW-0175">Coiled coil</keyword>